<keyword evidence="2" id="KW-1185">Reference proteome</keyword>
<comment type="caution">
    <text evidence="1">The sequence shown here is derived from an EMBL/GenBank/DDBJ whole genome shotgun (WGS) entry which is preliminary data.</text>
</comment>
<dbReference type="AlphaFoldDB" id="A0A839HFI3"/>
<dbReference type="Proteomes" id="UP000548632">
    <property type="component" value="Unassembled WGS sequence"/>
</dbReference>
<dbReference type="RefSeq" id="WP_182583385.1">
    <property type="nucleotide sequence ID" value="NZ_JABVCQ010000009.1"/>
</dbReference>
<gene>
    <name evidence="1" type="ORF">HUK38_05855</name>
</gene>
<accession>A0A839HFI3</accession>
<reference evidence="1 2" key="1">
    <citation type="journal article" date="2020" name="Arch. Microbiol.">
        <title>The genome sequence of the giant phototrophic gammaproteobacterium Thiospirillum jenense gives insight into its physiological properties and phylogenetic relationships.</title>
        <authorList>
            <person name="Imhoff J.F."/>
            <person name="Meyer T.E."/>
            <person name="Kyndt J.A."/>
        </authorList>
    </citation>
    <scope>NUCLEOTIDE SEQUENCE [LARGE SCALE GENOMIC DNA]</scope>
    <source>
        <strain evidence="1 2">DSM 216</strain>
    </source>
</reference>
<organism evidence="1 2">
    <name type="scientific">Thiospirillum jenense</name>
    <dbReference type="NCBI Taxonomy" id="1653858"/>
    <lineage>
        <taxon>Bacteria</taxon>
        <taxon>Pseudomonadati</taxon>
        <taxon>Pseudomonadota</taxon>
        <taxon>Gammaproteobacteria</taxon>
        <taxon>Chromatiales</taxon>
        <taxon>Chromatiaceae</taxon>
        <taxon>Thiospirillum</taxon>
    </lineage>
</organism>
<name>A0A839HFI3_9GAMM</name>
<protein>
    <submittedName>
        <fullName evidence="1">Uncharacterized protein</fullName>
    </submittedName>
</protein>
<sequence>MPTILPTLFLIVAVFTTSCASLKEDRKAAALEHITYHYGQTLRWGYYDNLIGFLPPKQRATIPLTALRAIRITAYEVIQPLVINPADVATQQVRIDYVHSDHQRLKSLIDRQEWRYDTTQATWWRTSPLPNFD</sequence>
<dbReference type="EMBL" id="JABVCQ010000009">
    <property type="protein sequence ID" value="MBB1125759.1"/>
    <property type="molecule type" value="Genomic_DNA"/>
</dbReference>
<proteinExistence type="predicted"/>
<evidence type="ECO:0000313" key="2">
    <source>
        <dbReference type="Proteomes" id="UP000548632"/>
    </source>
</evidence>
<evidence type="ECO:0000313" key="1">
    <source>
        <dbReference type="EMBL" id="MBB1125759.1"/>
    </source>
</evidence>